<evidence type="ECO:0000256" key="6">
    <source>
        <dbReference type="ARBA" id="ARBA00023136"/>
    </source>
</evidence>
<proteinExistence type="inferred from homology"/>
<feature type="transmembrane region" description="Helical" evidence="7">
    <location>
        <begin position="26"/>
        <end position="44"/>
    </location>
</feature>
<feature type="transmembrane region" description="Helical" evidence="7">
    <location>
        <begin position="65"/>
        <end position="86"/>
    </location>
</feature>
<protein>
    <recommendedName>
        <fullName evidence="7">Phosphatidylglycerol--prolipoprotein diacylglyceryl transferase</fullName>
        <ecNumber evidence="7">2.5.1.145</ecNumber>
    </recommendedName>
</protein>
<reference evidence="8 9" key="1">
    <citation type="submission" date="2018-06" db="EMBL/GenBank/DDBJ databases">
        <authorList>
            <consortium name="Pathogen Informatics"/>
            <person name="Doyle S."/>
        </authorList>
    </citation>
    <scope>NUCLEOTIDE SEQUENCE [LARGE SCALE GENOMIC DNA]</scope>
    <source>
        <strain evidence="8 9">NCTC12221</strain>
    </source>
</reference>
<feature type="transmembrane region" description="Helical" evidence="7">
    <location>
        <begin position="106"/>
        <end position="131"/>
    </location>
</feature>
<organism evidence="8 9">
    <name type="scientific">Helicobacter cinaedi</name>
    <dbReference type="NCBI Taxonomy" id="213"/>
    <lineage>
        <taxon>Bacteria</taxon>
        <taxon>Pseudomonadati</taxon>
        <taxon>Campylobacterota</taxon>
        <taxon>Epsilonproteobacteria</taxon>
        <taxon>Campylobacterales</taxon>
        <taxon>Helicobacteraceae</taxon>
        <taxon>Helicobacter</taxon>
    </lineage>
</organism>
<comment type="subcellular location">
    <subcellularLocation>
        <location evidence="7">Cell membrane</location>
        <topology evidence="7">Multi-pass membrane protein</topology>
    </subcellularLocation>
</comment>
<dbReference type="Pfam" id="PF01790">
    <property type="entry name" value="LGT"/>
    <property type="match status" value="1"/>
</dbReference>
<keyword evidence="3 7" id="KW-0808">Transferase</keyword>
<evidence type="ECO:0000256" key="3">
    <source>
        <dbReference type="ARBA" id="ARBA00022679"/>
    </source>
</evidence>
<dbReference type="RefSeq" id="WP_115026488.1">
    <property type="nucleotide sequence ID" value="NZ_UGHZ01000001.1"/>
</dbReference>
<dbReference type="PANTHER" id="PTHR30589:SF0">
    <property type="entry name" value="PHOSPHATIDYLGLYCEROL--PROLIPOPROTEIN DIACYLGLYCERYL TRANSFERASE"/>
    <property type="match status" value="1"/>
</dbReference>
<comment type="function">
    <text evidence="7">Catalyzes the transfer of the diacylglyceryl group from phosphatidylglycerol to the sulfhydryl group of the N-terminal cysteine of a prolipoprotein, the first step in the formation of mature lipoproteins.</text>
</comment>
<dbReference type="Proteomes" id="UP000255335">
    <property type="component" value="Unassembled WGS sequence"/>
</dbReference>
<keyword evidence="4 7" id="KW-0812">Transmembrane</keyword>
<evidence type="ECO:0000256" key="2">
    <source>
        <dbReference type="ARBA" id="ARBA00022475"/>
    </source>
</evidence>
<keyword evidence="8" id="KW-0449">Lipoprotein</keyword>
<dbReference type="PROSITE" id="PS01311">
    <property type="entry name" value="LGT"/>
    <property type="match status" value="1"/>
</dbReference>
<feature type="transmembrane region" description="Helical" evidence="7">
    <location>
        <begin position="197"/>
        <end position="215"/>
    </location>
</feature>
<evidence type="ECO:0000256" key="1">
    <source>
        <dbReference type="ARBA" id="ARBA00007150"/>
    </source>
</evidence>
<comment type="catalytic activity">
    <reaction evidence="7">
        <text>L-cysteinyl-[prolipoprotein] + a 1,2-diacyl-sn-glycero-3-phospho-(1'-sn-glycerol) = an S-1,2-diacyl-sn-glyceryl-L-cysteinyl-[prolipoprotein] + sn-glycerol 1-phosphate + H(+)</text>
        <dbReference type="Rhea" id="RHEA:56712"/>
        <dbReference type="Rhea" id="RHEA-COMP:14679"/>
        <dbReference type="Rhea" id="RHEA-COMP:14680"/>
        <dbReference type="ChEBI" id="CHEBI:15378"/>
        <dbReference type="ChEBI" id="CHEBI:29950"/>
        <dbReference type="ChEBI" id="CHEBI:57685"/>
        <dbReference type="ChEBI" id="CHEBI:64716"/>
        <dbReference type="ChEBI" id="CHEBI:140658"/>
        <dbReference type="EC" id="2.5.1.145"/>
    </reaction>
</comment>
<dbReference type="GO" id="GO:0005886">
    <property type="term" value="C:plasma membrane"/>
    <property type="evidence" value="ECO:0007669"/>
    <property type="project" value="UniProtKB-SubCell"/>
</dbReference>
<dbReference type="PANTHER" id="PTHR30589">
    <property type="entry name" value="PROLIPOPROTEIN DIACYLGLYCERYL TRANSFERASE"/>
    <property type="match status" value="1"/>
</dbReference>
<dbReference type="GO" id="GO:0008961">
    <property type="term" value="F:phosphatidylglycerol-prolipoprotein diacylglyceryl transferase activity"/>
    <property type="evidence" value="ECO:0007669"/>
    <property type="project" value="UniProtKB-UniRule"/>
</dbReference>
<dbReference type="HAMAP" id="MF_01147">
    <property type="entry name" value="Lgt"/>
    <property type="match status" value="1"/>
</dbReference>
<dbReference type="UniPathway" id="UPA00664"/>
<name>A0A377JQR9_9HELI</name>
<feature type="binding site" evidence="7">
    <location>
        <position position="157"/>
    </location>
    <ligand>
        <name>a 1,2-diacyl-sn-glycero-3-phospho-(1'-sn-glycerol)</name>
        <dbReference type="ChEBI" id="CHEBI:64716"/>
    </ligand>
</feature>
<keyword evidence="2 7" id="KW-1003">Cell membrane</keyword>
<feature type="transmembrane region" description="Helical" evidence="7">
    <location>
        <begin position="246"/>
        <end position="275"/>
    </location>
</feature>
<comment type="similarity">
    <text evidence="1 7">Belongs to the Lgt family.</text>
</comment>
<dbReference type="EMBL" id="UGHZ01000001">
    <property type="protein sequence ID" value="STP09913.1"/>
    <property type="molecule type" value="Genomic_DNA"/>
</dbReference>
<sequence>MQEYSTWNRIYEYIDPIAFELFGINVHWYGIMYVGAMLIALLIAKAFVKYNNTRFPITQESLDSFFIWVEIGVILGGRLGYVLIYSPHRWEYLTQPWEIFNPYYNGVFVGISGFSYHGAMFGFLLASLLFCYVKKLSFWIFMDLSAISIPLGYVFGRLGNFFNHELFGRLVDESEFGRSIGILVNGELRYPSQLFEAFMEGIVVFMLLLMVWRYAKKPGSLIVAYGFFYAIARFVCEYYREADSQLGYYAFGLSMGQILSGVMLLVSVILAFVVFAQNTDSKLTTATLNKHKRKKK</sequence>
<dbReference type="GO" id="GO:0016746">
    <property type="term" value="F:acyltransferase activity"/>
    <property type="evidence" value="ECO:0007669"/>
    <property type="project" value="UniProtKB-KW"/>
</dbReference>
<keyword evidence="5 7" id="KW-1133">Transmembrane helix</keyword>
<gene>
    <name evidence="7 8" type="primary">lgt</name>
    <name evidence="8" type="ORF">NCTC12221_01371</name>
</gene>
<dbReference type="NCBIfam" id="TIGR00544">
    <property type="entry name" value="lgt"/>
    <property type="match status" value="1"/>
</dbReference>
<keyword evidence="8" id="KW-0328">Glycosyltransferase</keyword>
<evidence type="ECO:0000256" key="4">
    <source>
        <dbReference type="ARBA" id="ARBA00022692"/>
    </source>
</evidence>
<comment type="pathway">
    <text evidence="7">Protein modification; lipoprotein biosynthesis (diacylglyceryl transfer).</text>
</comment>
<dbReference type="InterPro" id="IPR001640">
    <property type="entry name" value="Lgt"/>
</dbReference>
<dbReference type="EC" id="2.5.1.145" evidence="7"/>
<keyword evidence="6 7" id="KW-0472">Membrane</keyword>
<evidence type="ECO:0000256" key="7">
    <source>
        <dbReference type="HAMAP-Rule" id="MF_01147"/>
    </source>
</evidence>
<evidence type="ECO:0000313" key="8">
    <source>
        <dbReference type="EMBL" id="STP09913.1"/>
    </source>
</evidence>
<feature type="transmembrane region" description="Helical" evidence="7">
    <location>
        <begin position="138"/>
        <end position="156"/>
    </location>
</feature>
<dbReference type="AlphaFoldDB" id="A0A377JQR9"/>
<evidence type="ECO:0000256" key="5">
    <source>
        <dbReference type="ARBA" id="ARBA00022989"/>
    </source>
</evidence>
<evidence type="ECO:0000313" key="9">
    <source>
        <dbReference type="Proteomes" id="UP000255335"/>
    </source>
</evidence>
<keyword evidence="8" id="KW-0012">Acyltransferase</keyword>
<accession>A0A377JQR9</accession>
<dbReference type="GO" id="GO:0042158">
    <property type="term" value="P:lipoprotein biosynthetic process"/>
    <property type="evidence" value="ECO:0007669"/>
    <property type="project" value="UniProtKB-UniRule"/>
</dbReference>
<feature type="transmembrane region" description="Helical" evidence="7">
    <location>
        <begin position="222"/>
        <end position="240"/>
    </location>
</feature>